<dbReference type="EMBL" id="CP025746">
    <property type="protein sequence ID" value="QAA30340.1"/>
    <property type="molecule type" value="Genomic_DNA"/>
</dbReference>
<dbReference type="RefSeq" id="WP_128210791.1">
    <property type="nucleotide sequence ID" value="NZ_CP025746.1"/>
</dbReference>
<keyword evidence="2" id="KW-1185">Reference proteome</keyword>
<dbReference type="AlphaFoldDB" id="A0A410DMM9"/>
<dbReference type="InterPro" id="IPR036866">
    <property type="entry name" value="RibonucZ/Hydroxyglut_hydro"/>
</dbReference>
<dbReference type="KEGG" id="cmah:C1I91_00820"/>
<dbReference type="PANTHER" id="PTHR42967:SF1">
    <property type="entry name" value="MBL FOLD METALLO-HYDROLASE"/>
    <property type="match status" value="1"/>
</dbReference>
<dbReference type="Gene3D" id="3.60.15.10">
    <property type="entry name" value="Ribonuclease Z/Hydroxyacylglutathione hydrolase-like"/>
    <property type="match status" value="1"/>
</dbReference>
<evidence type="ECO:0000313" key="1">
    <source>
        <dbReference type="EMBL" id="QAA30340.1"/>
    </source>
</evidence>
<evidence type="ECO:0000313" key="2">
    <source>
        <dbReference type="Proteomes" id="UP000286268"/>
    </source>
</evidence>
<name>A0A410DMM9_9CLOT</name>
<accession>A0A410DMM9</accession>
<dbReference type="SUPFAM" id="SSF56281">
    <property type="entry name" value="Metallo-hydrolase/oxidoreductase"/>
    <property type="match status" value="1"/>
</dbReference>
<protein>
    <submittedName>
        <fullName evidence="1">Hydrolase</fullName>
    </submittedName>
</protein>
<organism evidence="1 2">
    <name type="scientific">Clostridium manihotivorum</name>
    <dbReference type="NCBI Taxonomy" id="2320868"/>
    <lineage>
        <taxon>Bacteria</taxon>
        <taxon>Bacillati</taxon>
        <taxon>Bacillota</taxon>
        <taxon>Clostridia</taxon>
        <taxon>Eubacteriales</taxon>
        <taxon>Clostridiaceae</taxon>
        <taxon>Clostridium</taxon>
    </lineage>
</organism>
<dbReference type="Proteomes" id="UP000286268">
    <property type="component" value="Chromosome"/>
</dbReference>
<gene>
    <name evidence="1" type="ORF">C1I91_00820</name>
</gene>
<dbReference type="PANTHER" id="PTHR42967">
    <property type="entry name" value="METAL DEPENDENT HYDROLASE"/>
    <property type="match status" value="1"/>
</dbReference>
<sequence>MSNFNIRANYLFNSGFSVETENYLLIFDYFKNTVDNDIKDRTTGAISEDDLQTSKKLIVFSSHSHADHFNPVILEWEGIRPDIRYVLSSDIQPNSNSKNINIMNPYETLNLLGIEIKSFGSTDLGISFLVKVDGVSIFHSGDLNWWYWWDDTKEDIAEAERLFKEEISKIKGNQIDIAFFPVDPRLEHNYCAGGEYFIKELSPKVFIPMHFGEDYATTEKFKEKMADSDVDVKTISGRGEEFNL</sequence>
<dbReference type="OrthoDB" id="36975at2"/>
<keyword evidence="1" id="KW-0378">Hydrolase</keyword>
<proteinExistence type="predicted"/>
<reference evidence="1 2" key="1">
    <citation type="submission" date="2018-01" db="EMBL/GenBank/DDBJ databases">
        <title>Genome Sequencing and Assembly of Anaerobacter polyendosporus strain CT4.</title>
        <authorList>
            <person name="Tachaapaikoon C."/>
            <person name="Sutheeworapong S."/>
            <person name="Jenjaroenpun P."/>
            <person name="Wongsurawat T."/>
            <person name="Nookeaw I."/>
            <person name="Cheawchanlertfa P."/>
            <person name="Kosugi A."/>
            <person name="Cheevadhanarak S."/>
            <person name="Ratanakhanokchai K."/>
        </authorList>
    </citation>
    <scope>NUCLEOTIDE SEQUENCE [LARGE SCALE GENOMIC DNA]</scope>
    <source>
        <strain evidence="1 2">CT4</strain>
    </source>
</reference>
<dbReference type="GO" id="GO:0016787">
    <property type="term" value="F:hydrolase activity"/>
    <property type="evidence" value="ECO:0007669"/>
    <property type="project" value="UniProtKB-KW"/>
</dbReference>